<feature type="transmembrane region" description="Helical" evidence="1">
    <location>
        <begin position="6"/>
        <end position="30"/>
    </location>
</feature>
<keyword evidence="1" id="KW-1133">Transmembrane helix</keyword>
<accession>A0A0M4RVH0</accession>
<evidence type="ECO:0000313" key="2">
    <source>
        <dbReference type="EMBL" id="ALF03931.1"/>
    </source>
</evidence>
<protein>
    <submittedName>
        <fullName evidence="2">ATP synthase F0 subunit 8</fullName>
    </submittedName>
</protein>
<reference evidence="2" key="1">
    <citation type="journal article" date="2015" name="PLoS Negl. Trop. Dis.">
        <title>Mitochondrial Genome Analyses Suggest Multiple Trichuris Species in Humans, Baboons, and Pigs from Different Geographical Regions.</title>
        <authorList>
            <person name="Hawash M.B."/>
            <person name="Andersen L.O."/>
            <person name="Gasser R.B."/>
            <person name="Stensvold C.R."/>
            <person name="Nejsum P."/>
        </authorList>
    </citation>
    <scope>NUCLEOTIDE SEQUENCE</scope>
</reference>
<geneLocation type="mitochondrion" evidence="2"/>
<name>A0A0M4RVH0_9BILA</name>
<evidence type="ECO:0000256" key="1">
    <source>
        <dbReference type="SAM" id="Phobius"/>
    </source>
</evidence>
<dbReference type="AlphaFoldDB" id="A0A0M4RVH0"/>
<dbReference type="EMBL" id="KT449824">
    <property type="protein sequence ID" value="ALF03931.1"/>
    <property type="molecule type" value="Genomic_DNA"/>
</dbReference>
<proteinExistence type="predicted"/>
<keyword evidence="1" id="KW-0812">Transmembrane</keyword>
<organism evidence="2">
    <name type="scientific">Trichuris sp. TTB1</name>
    <dbReference type="NCBI Taxonomy" id="1719121"/>
    <lineage>
        <taxon>Eukaryota</taxon>
        <taxon>Metazoa</taxon>
        <taxon>Ecdysozoa</taxon>
        <taxon>Nematoda</taxon>
        <taxon>Enoplea</taxon>
        <taxon>Dorylaimia</taxon>
        <taxon>Trichinellida</taxon>
        <taxon>Trichuridae</taxon>
        <taxon>Trichuris</taxon>
    </lineage>
</organism>
<sequence>MTSLILLLYQISPLSYMTTLMLLSGVIFTLSFKIPVNKMYYHFNLLTKKGLKPFN</sequence>
<reference evidence="2" key="2">
    <citation type="submission" date="2015-08" db="EMBL/GenBank/DDBJ databases">
        <authorList>
            <person name="Babu N.S."/>
            <person name="Beckwith C.J."/>
            <person name="Beseler K.G."/>
            <person name="Brison A."/>
            <person name="Carone J.V."/>
            <person name="Caskin T.P."/>
            <person name="Diamond M."/>
            <person name="Durham M.E."/>
            <person name="Foxe J.M."/>
            <person name="Go M."/>
            <person name="Henderson B.A."/>
            <person name="Jones I.B."/>
            <person name="McGettigan J.A."/>
            <person name="Micheletti S.J."/>
            <person name="Nasrallah M.E."/>
            <person name="Ortiz D."/>
            <person name="Piller C.R."/>
            <person name="Privatt S.R."/>
            <person name="Schneider S.L."/>
            <person name="Sharp S."/>
            <person name="Smith T.C."/>
            <person name="Stanton J.D."/>
            <person name="Ullery H.E."/>
            <person name="Wilson R.J."/>
            <person name="Serrano M.G."/>
            <person name="Buck G."/>
            <person name="Lee V."/>
            <person name="Wang Y."/>
            <person name="Carvalho R."/>
            <person name="Voegtly L."/>
            <person name="Shi R."/>
            <person name="Duckworth R."/>
            <person name="Johnson A."/>
            <person name="Loviza R."/>
            <person name="Walstead R."/>
            <person name="Shah Z."/>
            <person name="Kiflezghi M."/>
            <person name="Wade K."/>
            <person name="Ball S.L."/>
            <person name="Bradley K.W."/>
            <person name="Asai D.J."/>
            <person name="Bowman C.A."/>
            <person name="Russell D.A."/>
            <person name="Pope W.H."/>
            <person name="Jacobs-Sera D."/>
            <person name="Hendrix R.W."/>
            <person name="Hatfull G.F."/>
        </authorList>
    </citation>
    <scope>NUCLEOTIDE SEQUENCE</scope>
</reference>
<keyword evidence="2" id="KW-0496">Mitochondrion</keyword>
<gene>
    <name evidence="2" type="primary">ATP8</name>
</gene>
<keyword evidence="1" id="KW-0472">Membrane</keyword>